<dbReference type="Proteomes" id="UP000785200">
    <property type="component" value="Unassembled WGS sequence"/>
</dbReference>
<accession>A0A9P6VLM6</accession>
<dbReference type="AlphaFoldDB" id="A0A9P6VLM6"/>
<evidence type="ECO:0000313" key="2">
    <source>
        <dbReference type="Proteomes" id="UP000785200"/>
    </source>
</evidence>
<keyword evidence="2" id="KW-1185">Reference proteome</keyword>
<dbReference type="PANTHER" id="PTHR38791:SF5">
    <property type="entry name" value="TRANSCRIPTION FACTOR DBAG-RELATED"/>
    <property type="match status" value="1"/>
</dbReference>
<dbReference type="InterPro" id="IPR053175">
    <property type="entry name" value="DHMBA_Reg_Transcription_Factor"/>
</dbReference>
<gene>
    <name evidence="1" type="ORF">D0Z07_3633</name>
</gene>
<sequence>MLLAAFEIVGGDSTASWTVHIDGGAAMLKYFKPHGPHVRMLVQFCLSTCVKCITKGEPGPTSIVEWCNSQLGYISRPEQHAFPLVGMVCRLVTIYSAFKKGSYVGIEETMVEELLSLESELDVWESQVPENWTFTIESTTDDVGETMYLGQYHVYQELWTARLYTNYRWARILVNELIWLNISKLPLTEENGRQQRRSLEVVSNMATDIICSISTFFRQHTTSSTKRQNLPPVSAVFLLLFPVAVAGGAIGVSQELHDWAIKILSIIGNTFGTKGLRERWGKGEMDLYFDIA</sequence>
<dbReference type="EMBL" id="VNKQ01000007">
    <property type="protein sequence ID" value="KAG0649855.1"/>
    <property type="molecule type" value="Genomic_DNA"/>
</dbReference>
<dbReference type="PANTHER" id="PTHR38791">
    <property type="entry name" value="ZN(II)2CYS6 TRANSCRIPTION FACTOR (EUROFUNG)-RELATED-RELATED"/>
    <property type="match status" value="1"/>
</dbReference>
<name>A0A9P6VLM6_9HELO</name>
<comment type="caution">
    <text evidence="1">The sequence shown here is derived from an EMBL/GenBank/DDBJ whole genome shotgun (WGS) entry which is preliminary data.</text>
</comment>
<evidence type="ECO:0000313" key="1">
    <source>
        <dbReference type="EMBL" id="KAG0649855.1"/>
    </source>
</evidence>
<reference evidence="1" key="1">
    <citation type="submission" date="2019-07" db="EMBL/GenBank/DDBJ databases">
        <title>Hyphodiscus hymeniophilus genome sequencing and assembly.</title>
        <authorList>
            <person name="Kramer G."/>
            <person name="Nodwell J."/>
        </authorList>
    </citation>
    <scope>NUCLEOTIDE SEQUENCE</scope>
    <source>
        <strain evidence="1">ATCC 34498</strain>
    </source>
</reference>
<dbReference type="OrthoDB" id="5280547at2759"/>
<proteinExistence type="predicted"/>
<organism evidence="1 2">
    <name type="scientific">Hyphodiscus hymeniophilus</name>
    <dbReference type="NCBI Taxonomy" id="353542"/>
    <lineage>
        <taxon>Eukaryota</taxon>
        <taxon>Fungi</taxon>
        <taxon>Dikarya</taxon>
        <taxon>Ascomycota</taxon>
        <taxon>Pezizomycotina</taxon>
        <taxon>Leotiomycetes</taxon>
        <taxon>Helotiales</taxon>
        <taxon>Hyphodiscaceae</taxon>
        <taxon>Hyphodiscus</taxon>
    </lineage>
</organism>
<protein>
    <submittedName>
        <fullName evidence="1">Uncharacterized protein</fullName>
    </submittedName>
</protein>